<dbReference type="Gene3D" id="2.30.29.30">
    <property type="entry name" value="Pleckstrin-homology domain (PH domain)/Phosphotyrosine-binding domain (PTB)"/>
    <property type="match status" value="1"/>
</dbReference>
<evidence type="ECO:0000259" key="2">
    <source>
        <dbReference type="PROSITE" id="PS50003"/>
    </source>
</evidence>
<dbReference type="InterPro" id="IPR051566">
    <property type="entry name" value="CNKSR"/>
</dbReference>
<feature type="compositionally biased region" description="Basic and acidic residues" evidence="1">
    <location>
        <begin position="1090"/>
        <end position="1107"/>
    </location>
</feature>
<feature type="compositionally biased region" description="Basic and acidic residues" evidence="1">
    <location>
        <begin position="399"/>
        <end position="411"/>
    </location>
</feature>
<dbReference type="Pfam" id="PF00536">
    <property type="entry name" value="SAM_1"/>
    <property type="match status" value="1"/>
</dbReference>
<feature type="compositionally biased region" description="Polar residues" evidence="1">
    <location>
        <begin position="1061"/>
        <end position="1075"/>
    </location>
</feature>
<feature type="compositionally biased region" description="Low complexity" evidence="1">
    <location>
        <begin position="596"/>
        <end position="606"/>
    </location>
</feature>
<feature type="compositionally biased region" description="Polar residues" evidence="1">
    <location>
        <begin position="1155"/>
        <end position="1176"/>
    </location>
</feature>
<dbReference type="SMART" id="SM00454">
    <property type="entry name" value="SAM"/>
    <property type="match status" value="1"/>
</dbReference>
<dbReference type="SMART" id="SM00233">
    <property type="entry name" value="PH"/>
    <property type="match status" value="1"/>
</dbReference>
<feature type="compositionally biased region" description="Polar residues" evidence="1">
    <location>
        <begin position="291"/>
        <end position="306"/>
    </location>
</feature>
<feature type="region of interest" description="Disordered" evidence="1">
    <location>
        <begin position="458"/>
        <end position="485"/>
    </location>
</feature>
<feature type="region of interest" description="Disordered" evidence="1">
    <location>
        <begin position="1660"/>
        <end position="1701"/>
    </location>
</feature>
<feature type="region of interest" description="Disordered" evidence="1">
    <location>
        <begin position="2443"/>
        <end position="2466"/>
    </location>
</feature>
<feature type="compositionally biased region" description="Polar residues" evidence="1">
    <location>
        <begin position="890"/>
        <end position="905"/>
    </location>
</feature>
<dbReference type="PANTHER" id="PTHR12844">
    <property type="entry name" value="CONNECTOR ENCHANCER OF KINASE SUPPRESSOR OF RAS"/>
    <property type="match status" value="1"/>
</dbReference>
<dbReference type="Pfam" id="PF00169">
    <property type="entry name" value="PH"/>
    <property type="match status" value="1"/>
</dbReference>
<dbReference type="GeneID" id="101997307"/>
<dbReference type="PANTHER" id="PTHR12844:SF17">
    <property type="entry name" value="CONNECTOR ENHANCER OF KINASE SUPPRESSOR OF RAS 3"/>
    <property type="match status" value="1"/>
</dbReference>
<feature type="compositionally biased region" description="Basic and acidic residues" evidence="1">
    <location>
        <begin position="1132"/>
        <end position="1153"/>
    </location>
</feature>
<gene>
    <name evidence="5" type="primary">LOC101997307</name>
</gene>
<feature type="region of interest" description="Disordered" evidence="1">
    <location>
        <begin position="381"/>
        <end position="419"/>
    </location>
</feature>
<feature type="region of interest" description="Disordered" evidence="1">
    <location>
        <begin position="291"/>
        <end position="336"/>
    </location>
</feature>
<feature type="compositionally biased region" description="Basic and acidic residues" evidence="1">
    <location>
        <begin position="802"/>
        <end position="813"/>
    </location>
</feature>
<evidence type="ECO:0000313" key="4">
    <source>
        <dbReference type="Proteomes" id="UP000694915"/>
    </source>
</evidence>
<reference evidence="5" key="1">
    <citation type="submission" date="2025-08" db="UniProtKB">
        <authorList>
            <consortium name="RefSeq"/>
        </authorList>
    </citation>
    <scope>IDENTIFICATION</scope>
</reference>
<feature type="region of interest" description="Disordered" evidence="1">
    <location>
        <begin position="2189"/>
        <end position="2217"/>
    </location>
</feature>
<sequence>MARLFHYFQGDPVVTSSPTEVRMWVEELDYSFLLYGEIFESAEINGEKLLNITRKQLNELGIVRTDHQDILLKAVARIRQKGKIEEQAMSREDQNIKKMPTRFGKESEQLEYAIDRVFVTISERRLARSLYGTNEEPPDSVITATLELVNIVNMILNILERPPFDCMSEFSSVKNHLIKHITLLKHFSEQTDLSHENESDIIDVCKGVTKMCRYIISLPPDLPKPELQVPESVHHEDRPPRVQVPITTEPETMSSTVKCKPNYIPLTQQLSVPITTTVLPYEPAIQYTSLPNQRVSESCSSSQRVDTPSDEGAVTLEHDEKNKSKMESPDTNASETLGSSFYYKTFEDLTIIESDIPLMDSGSERCEIDSDSDRGVVSDFELEEQSKGSGSVIWGVDSDSEKSPRDADSRKQPLKAESYQMGSISVEDLTKTEQLLVRIEQVESESLKDWVLSGSEKSLEDSDYERDSASNNERKKEEKRQMASDSIKRLMESEKTMMDTEIFWMIPDSESYAVDSGTEKDRASTSKVHMIQVEKQRSKRYLMDSDSESSEMDSDLERCVLASAATKRFMETETFHMSTANNKPTKDSWSERTVTSDSESPAMSSDSLKHIKKAEACKSTCNLERLKVIHKSESLQQWLDAKIEQLGSGQSGHWDSSGKYHFRSIVPQDSFGKCQGDLQTLKSITGKDQVDSSSEKHQEKAGNEKNKNEPEGKGHPIKKEKGFDNEGFQMDKEREEHLMKSDHHDSEKEAHRLGARRKDNRPPGFWRPLTLPTKLGEEKKTEEQKSVQQKDNRVCRSQLTRYKNEDKTVRFKEASSSLSAMQLSQGEKKKKHGYSFSPDSHTYTDEKYHRKASRKISIYKRHCREYRYAHGFESLKYQITPIPLSSETCTSNASSLVGSPNSKSSKSVKRQKTRRSITSSLDVGTQRCARCFMEISNSSFHKCSTNSDDSDSDSPLHSQISSDSKCSLGSKTGRHVKTSRNSPLSRSLDPKHCVGIRCSLHGEDFKSSLDSTSYLHCESCSALQNLKKSAATQTIPIKSEKIMGQHSASGHIMSTPKRLSASESKFSLTAQTQNKDNSDDSIIKPISARHIKDEADVENKLLSKDETDHEDETNTEEETDVEDETDTEDEDNKDKKDPKDKSDPDGSDPKDGNSENNTDNNSGSDPSGASGPTSEPDSIKDGDSKNGTDHNNESDPAIDKASSSDANLKYYTDLGNAPDLAEDVNQHNNADSKGSTTPNSASGNKNRTVLDYISSSNYDSFPRNDTGQGNNTYSETIRPISNSFNFIQNETDPKNNPSPQNSHGLPKDTESNYNTKPSNATSHNVEPNNMSDSSYDTEPSSTANHKHTAAIKYYSDLNDITGFTYEVRSSFLVSPNYFGRKKYASITSFALSTINAIDTSNIISCTAAISYQFTAGKNYAPENKHFLSHLNGFNIIIKNIQNDHNSSSTSNINILTDNELKASSISSSILKIVYRNISHFITGTNHTSYPDFSITSEFYDPLEFVRAYIIFDSQNIGAQFQNTTGYMDPYTSKYATGSTDALDSKESGFLKDFFGVQNPIGIKDPSPFKILSNTNIPLHSFDIIVEAELPDVMKFAVSSGAVNNLFKLMDNYSSASRGEGGRLAVPMREVTRRSSEVPVWRSAKRPAWGPEGRRLARRDRGYVSSARDSSGMPAKGLGLVMNPPRGRSLSPKKGYSERCGRERVESLTRGYTKRQAKRRTVSSFRMHAVSSAQEIALQPTRRLPMRHEKMRQATTRTVSPFRMHAVSSAQEIALQPTRRLPMRHEEEFLLGAAVGLTVKPAEVYDEENSKSARQSAQSTCDEDQNESGSSIIMDFINCFMKAKAQTWIDLSWFRKLLPTFFSEEDHHSWSKAQFCAIACTELGHGKCEGWLWHKRPSRGISFFSWKKYWFILKHSTLYWFSHLNDTKADGFIYLPEFRIDLAPHCRRDHAFQATHARIKDFYFAGTCSDEMNYWVCQMLELAFGSSFGDAAANAEYRRVSAMIYEKCLMSLKRNFPVIWCNYCQEETTIVSVNPNFQYRRPQNISDEFIYFRPIKEEIQERARKQNEQIPTLASQQPNPEGIHQRDLGLTSQVVKATTPPLTEELESIALVRPKTSGLLRIELVPIFPRLLEFHRLDVTGIASPKERGKGTAILVAGVPGKEELDDTEIPTLHFTGFVHLEVLLNKCSPSSEYSRPGTPRNLWMESPENAESPGSDDMEVARSMYPFRERFIYRRSWAELLEAPLNNEGLHILQTIPKEENRNTGCNKLTSEEENQVIIHTKDQHFQPLQGPFPLLPERPKLQRQRSQSLPRYSEARGQYLNAPEFKLNEEETHFFPLDHNLITEENIKEIYNVKGVWQREISSHSEEHLPIKPRFENSAIGENIGIPEDTSACSKGNVRIPKNDVNTIPMVNAGMPLDNLQVLRGNAGVPRSSAFGVYMGNSDRTSRHMVSSPLTELSKIGEHQL</sequence>
<organism evidence="4 5">
    <name type="scientific">Microtus ochrogaster</name>
    <name type="common">Prairie vole</name>
    <dbReference type="NCBI Taxonomy" id="79684"/>
    <lineage>
        <taxon>Eukaryota</taxon>
        <taxon>Metazoa</taxon>
        <taxon>Chordata</taxon>
        <taxon>Craniata</taxon>
        <taxon>Vertebrata</taxon>
        <taxon>Euteleostomi</taxon>
        <taxon>Mammalia</taxon>
        <taxon>Eutheria</taxon>
        <taxon>Euarchontoglires</taxon>
        <taxon>Glires</taxon>
        <taxon>Rodentia</taxon>
        <taxon>Myomorpha</taxon>
        <taxon>Muroidea</taxon>
        <taxon>Cricetidae</taxon>
        <taxon>Arvicolinae</taxon>
        <taxon>Microtus</taxon>
    </lineage>
</organism>
<feature type="compositionally biased region" description="Basic and acidic residues" evidence="1">
    <location>
        <begin position="775"/>
        <end position="794"/>
    </location>
</feature>
<dbReference type="SUPFAM" id="SSF50729">
    <property type="entry name" value="PH domain-like"/>
    <property type="match status" value="1"/>
</dbReference>
<name>A0ABM1US78_MICOH</name>
<dbReference type="PROSITE" id="PS50105">
    <property type="entry name" value="SAM_DOMAIN"/>
    <property type="match status" value="1"/>
</dbReference>
<feature type="compositionally biased region" description="Basic and acidic residues" evidence="1">
    <location>
        <begin position="688"/>
        <end position="761"/>
    </location>
</feature>
<dbReference type="PROSITE" id="PS50003">
    <property type="entry name" value="PH_DOMAIN"/>
    <property type="match status" value="1"/>
</dbReference>
<feature type="compositionally biased region" description="Polar residues" evidence="1">
    <location>
        <begin position="1311"/>
        <end position="1343"/>
    </location>
</feature>
<feature type="region of interest" description="Disordered" evidence="1">
    <location>
        <begin position="1040"/>
        <end position="1343"/>
    </location>
</feature>
<feature type="domain" description="PH" evidence="2">
    <location>
        <begin position="1884"/>
        <end position="1983"/>
    </location>
</feature>
<feature type="region of interest" description="Disordered" evidence="1">
    <location>
        <begin position="890"/>
        <end position="919"/>
    </location>
</feature>
<feature type="region of interest" description="Disordered" evidence="1">
    <location>
        <begin position="1805"/>
        <end position="1826"/>
    </location>
</feature>
<dbReference type="SUPFAM" id="SSF47769">
    <property type="entry name" value="SAM/Pointed domain"/>
    <property type="match status" value="1"/>
</dbReference>
<dbReference type="Gene3D" id="1.10.150.50">
    <property type="entry name" value="Transcription Factor, Ets-1"/>
    <property type="match status" value="1"/>
</dbReference>
<evidence type="ECO:0000259" key="3">
    <source>
        <dbReference type="PROSITE" id="PS50105"/>
    </source>
</evidence>
<dbReference type="InterPro" id="IPR013761">
    <property type="entry name" value="SAM/pointed_sf"/>
</dbReference>
<feature type="compositionally biased region" description="Basic and acidic residues" evidence="1">
    <location>
        <begin position="1177"/>
        <end position="1193"/>
    </location>
</feature>
<dbReference type="InterPro" id="IPR011993">
    <property type="entry name" value="PH-like_dom_sf"/>
</dbReference>
<feature type="compositionally biased region" description="Basic residues" evidence="1">
    <location>
        <begin position="906"/>
        <end position="915"/>
    </location>
</feature>
<feature type="compositionally biased region" description="Polar residues" evidence="1">
    <location>
        <begin position="1226"/>
        <end position="1303"/>
    </location>
</feature>
<dbReference type="InterPro" id="IPR017874">
    <property type="entry name" value="CRIC_domain"/>
</dbReference>
<evidence type="ECO:0000256" key="1">
    <source>
        <dbReference type="SAM" id="MobiDB-lite"/>
    </source>
</evidence>
<feature type="compositionally biased region" description="Low complexity" evidence="1">
    <location>
        <begin position="814"/>
        <end position="825"/>
    </location>
</feature>
<dbReference type="RefSeq" id="XP_026644840.1">
    <property type="nucleotide sequence ID" value="XM_026789039.1"/>
</dbReference>
<feature type="domain" description="SAM" evidence="3">
    <location>
        <begin position="16"/>
        <end position="81"/>
    </location>
</feature>
<dbReference type="Proteomes" id="UP000694915">
    <property type="component" value="Unplaced"/>
</dbReference>
<dbReference type="Pfam" id="PF10534">
    <property type="entry name" value="CRIC_ras_sig"/>
    <property type="match status" value="1"/>
</dbReference>
<protein>
    <submittedName>
        <fullName evidence="5">Uncharacterized protein LOC101997307</fullName>
    </submittedName>
</protein>
<feature type="compositionally biased region" description="Acidic residues" evidence="1">
    <location>
        <begin position="1108"/>
        <end position="1131"/>
    </location>
</feature>
<proteinExistence type="predicted"/>
<feature type="region of interest" description="Disordered" evidence="1">
    <location>
        <begin position="683"/>
        <end position="848"/>
    </location>
</feature>
<keyword evidence="4" id="KW-1185">Reference proteome</keyword>
<feature type="compositionally biased region" description="Basic and acidic residues" evidence="1">
    <location>
        <begin position="316"/>
        <end position="328"/>
    </location>
</feature>
<dbReference type="InterPro" id="IPR001660">
    <property type="entry name" value="SAM"/>
</dbReference>
<feature type="compositionally biased region" description="Polar residues" evidence="1">
    <location>
        <begin position="955"/>
        <end position="970"/>
    </location>
</feature>
<dbReference type="InterPro" id="IPR001849">
    <property type="entry name" value="PH_domain"/>
</dbReference>
<accession>A0ABM1US78</accession>
<feature type="region of interest" description="Disordered" evidence="1">
    <location>
        <begin position="579"/>
        <end position="607"/>
    </location>
</feature>
<feature type="region of interest" description="Disordered" evidence="1">
    <location>
        <begin position="941"/>
        <end position="988"/>
    </location>
</feature>
<evidence type="ECO:0000313" key="5">
    <source>
        <dbReference type="RefSeq" id="XP_026644840.1"/>
    </source>
</evidence>